<feature type="transmembrane region" description="Helical" evidence="6">
    <location>
        <begin position="84"/>
        <end position="111"/>
    </location>
</feature>
<evidence type="ECO:0000313" key="8">
    <source>
        <dbReference type="Proteomes" id="UP000501602"/>
    </source>
</evidence>
<dbReference type="EMBL" id="CP051180">
    <property type="protein sequence ID" value="QIZ75457.1"/>
    <property type="molecule type" value="Genomic_DNA"/>
</dbReference>
<dbReference type="GO" id="GO:0022857">
    <property type="term" value="F:transmembrane transporter activity"/>
    <property type="evidence" value="ECO:0007669"/>
    <property type="project" value="InterPro"/>
</dbReference>
<dbReference type="PANTHER" id="PTHR42770">
    <property type="entry name" value="AMINO ACID TRANSPORTER-RELATED"/>
    <property type="match status" value="1"/>
</dbReference>
<feature type="transmembrane region" description="Helical" evidence="6">
    <location>
        <begin position="217"/>
        <end position="237"/>
    </location>
</feature>
<dbReference type="InterPro" id="IPR002293">
    <property type="entry name" value="AA/rel_permease1"/>
</dbReference>
<feature type="transmembrane region" description="Helical" evidence="6">
    <location>
        <begin position="179"/>
        <end position="197"/>
    </location>
</feature>
<feature type="transmembrane region" description="Helical" evidence="6">
    <location>
        <begin position="12"/>
        <end position="30"/>
    </location>
</feature>
<reference evidence="7 8" key="1">
    <citation type="submission" date="2020-04" db="EMBL/GenBank/DDBJ databases">
        <title>Ferrimonas sp. S7 isolated from sea water.</title>
        <authorList>
            <person name="Bae S.S."/>
            <person name="Baek K."/>
        </authorList>
    </citation>
    <scope>NUCLEOTIDE SEQUENCE [LARGE SCALE GENOMIC DNA]</scope>
    <source>
        <strain evidence="7 8">S7</strain>
    </source>
</reference>
<feature type="transmembrane region" description="Helical" evidence="6">
    <location>
        <begin position="147"/>
        <end position="167"/>
    </location>
</feature>
<feature type="transmembrane region" description="Helical" evidence="6">
    <location>
        <begin position="42"/>
        <end position="63"/>
    </location>
</feature>
<dbReference type="InterPro" id="IPR050367">
    <property type="entry name" value="APC_superfamily"/>
</dbReference>
<evidence type="ECO:0000313" key="7">
    <source>
        <dbReference type="EMBL" id="QIZ75457.1"/>
    </source>
</evidence>
<sequence length="409" mass="43757">MTQLNPTITRWQGVGLLSTALLGTSVFILPQLTVKLAADGAVFAWALLLLAMLPVALVFAKLGQLYPDAGGPSWYVRQAFGERAGAAIGLLFLAVAPIGLPAAMMMTMAFADLLVPLGEEAKLLFELGLMAMMLALNYRGLQLSGQLQFGLTIVILAVFAAMILGNVEQIRAPQLDQLSAAPVLTAAGVALWAFLGVEAFSHLSAEFKDPQRDFMPAMMWGTILVGLVYMAGTALVLDAEQEGVAIATLFDQLFGGGGAVVIGGLGVLAGIATMNTYFNSMARLTWSLAKQGYLPQQFVQLNSAQVPARALVMLALLQGASLLLSYWLQWDFEHLLAPSNGIFVLVYLLSMLAGWRLLGRRYKVVTAMASVLILLLGYSVGTHMFYAIGALLIAMLLLWLKPKSENACA</sequence>
<dbReference type="KEGG" id="fes:HER31_00175"/>
<evidence type="ECO:0000256" key="6">
    <source>
        <dbReference type="SAM" id="Phobius"/>
    </source>
</evidence>
<dbReference type="PANTHER" id="PTHR42770:SF13">
    <property type="entry name" value="L-METHIONINE_BRANCHED-CHAIN AMINO ACID EXPORTER YJEH"/>
    <property type="match status" value="1"/>
</dbReference>
<gene>
    <name evidence="7" type="primary">yjeH</name>
    <name evidence="7" type="ORF">HER31_00175</name>
</gene>
<evidence type="ECO:0000256" key="2">
    <source>
        <dbReference type="ARBA" id="ARBA00022475"/>
    </source>
</evidence>
<dbReference type="Pfam" id="PF13520">
    <property type="entry name" value="AA_permease_2"/>
    <property type="match status" value="1"/>
</dbReference>
<feature type="transmembrane region" description="Helical" evidence="6">
    <location>
        <begin position="335"/>
        <end position="355"/>
    </location>
</feature>
<proteinExistence type="predicted"/>
<evidence type="ECO:0000256" key="5">
    <source>
        <dbReference type="ARBA" id="ARBA00023136"/>
    </source>
</evidence>
<dbReference type="AlphaFoldDB" id="A0A6H1U8T5"/>
<keyword evidence="5 6" id="KW-0472">Membrane</keyword>
<dbReference type="PIRSF" id="PIRSF006060">
    <property type="entry name" value="AA_transporter"/>
    <property type="match status" value="1"/>
</dbReference>
<protein>
    <submittedName>
        <fullName evidence="7">L-methionine/branched-chain amino acid transporter</fullName>
    </submittedName>
</protein>
<comment type="subcellular location">
    <subcellularLocation>
        <location evidence="1">Cell membrane</location>
        <topology evidence="1">Multi-pass membrane protein</topology>
    </subcellularLocation>
</comment>
<name>A0A6H1U8T5_9GAMM</name>
<dbReference type="RefSeq" id="WP_168658719.1">
    <property type="nucleotide sequence ID" value="NZ_CP051180.1"/>
</dbReference>
<accession>A0A6H1U8T5</accession>
<evidence type="ECO:0000256" key="3">
    <source>
        <dbReference type="ARBA" id="ARBA00022692"/>
    </source>
</evidence>
<dbReference type="NCBIfam" id="NF008245">
    <property type="entry name" value="PRK11021.1"/>
    <property type="match status" value="1"/>
</dbReference>
<keyword evidence="3 6" id="KW-0812">Transmembrane</keyword>
<evidence type="ECO:0000256" key="4">
    <source>
        <dbReference type="ARBA" id="ARBA00022989"/>
    </source>
</evidence>
<keyword evidence="4 6" id="KW-1133">Transmembrane helix</keyword>
<dbReference type="Gene3D" id="1.20.1740.10">
    <property type="entry name" value="Amino acid/polyamine transporter I"/>
    <property type="match status" value="1"/>
</dbReference>
<keyword evidence="8" id="KW-1185">Reference proteome</keyword>
<organism evidence="7 8">
    <name type="scientific">Ferrimonas lipolytica</name>
    <dbReference type="NCBI Taxonomy" id="2724191"/>
    <lineage>
        <taxon>Bacteria</taxon>
        <taxon>Pseudomonadati</taxon>
        <taxon>Pseudomonadota</taxon>
        <taxon>Gammaproteobacteria</taxon>
        <taxon>Alteromonadales</taxon>
        <taxon>Ferrimonadaceae</taxon>
        <taxon>Ferrimonas</taxon>
    </lineage>
</organism>
<feature type="transmembrane region" description="Helical" evidence="6">
    <location>
        <begin position="257"/>
        <end position="278"/>
    </location>
</feature>
<evidence type="ECO:0000256" key="1">
    <source>
        <dbReference type="ARBA" id="ARBA00004651"/>
    </source>
</evidence>
<dbReference type="GO" id="GO:0005886">
    <property type="term" value="C:plasma membrane"/>
    <property type="evidence" value="ECO:0007669"/>
    <property type="project" value="UniProtKB-SubCell"/>
</dbReference>
<dbReference type="Proteomes" id="UP000501602">
    <property type="component" value="Chromosome"/>
</dbReference>
<keyword evidence="2" id="KW-1003">Cell membrane</keyword>